<organism evidence="9 10">
    <name type="scientific">Murimonas intestini</name>
    <dbReference type="NCBI Taxonomy" id="1337051"/>
    <lineage>
        <taxon>Bacteria</taxon>
        <taxon>Bacillati</taxon>
        <taxon>Bacillota</taxon>
        <taxon>Clostridia</taxon>
        <taxon>Lachnospirales</taxon>
        <taxon>Lachnospiraceae</taxon>
        <taxon>Murimonas</taxon>
    </lineage>
</organism>
<dbReference type="CDD" id="cd06261">
    <property type="entry name" value="TM_PBP2"/>
    <property type="match status" value="1"/>
</dbReference>
<evidence type="ECO:0000313" key="9">
    <source>
        <dbReference type="EMBL" id="PWJ72076.1"/>
    </source>
</evidence>
<evidence type="ECO:0000256" key="1">
    <source>
        <dbReference type="ARBA" id="ARBA00004651"/>
    </source>
</evidence>
<feature type="transmembrane region" description="Helical" evidence="7">
    <location>
        <begin position="9"/>
        <end position="30"/>
    </location>
</feature>
<dbReference type="Pfam" id="PF00528">
    <property type="entry name" value="BPD_transp_1"/>
    <property type="match status" value="1"/>
</dbReference>
<reference evidence="9 10" key="1">
    <citation type="submission" date="2018-05" db="EMBL/GenBank/DDBJ databases">
        <authorList>
            <person name="Goeker M."/>
            <person name="Huntemann M."/>
            <person name="Clum A."/>
            <person name="Pillay M."/>
            <person name="Palaniappan K."/>
            <person name="Varghese N."/>
            <person name="Mikhailova N."/>
            <person name="Stamatis D."/>
            <person name="Reddy T."/>
            <person name="Daum C."/>
            <person name="Shapiro N."/>
            <person name="Ivanova N."/>
            <person name="Kyrpides N."/>
            <person name="Woyke T."/>
        </authorList>
    </citation>
    <scope>NUCLEOTIDE SEQUENCE [LARGE SCALE GENOMIC DNA]</scope>
    <source>
        <strain evidence="9 10">DSM 26524</strain>
    </source>
</reference>
<feature type="transmembrane region" description="Helical" evidence="7">
    <location>
        <begin position="170"/>
        <end position="189"/>
    </location>
</feature>
<evidence type="ECO:0000259" key="8">
    <source>
        <dbReference type="PROSITE" id="PS50928"/>
    </source>
</evidence>
<dbReference type="Proteomes" id="UP000245412">
    <property type="component" value="Unassembled WGS sequence"/>
</dbReference>
<dbReference type="InterPro" id="IPR035906">
    <property type="entry name" value="MetI-like_sf"/>
</dbReference>
<feature type="transmembrane region" description="Helical" evidence="7">
    <location>
        <begin position="99"/>
        <end position="120"/>
    </location>
</feature>
<evidence type="ECO:0000256" key="2">
    <source>
        <dbReference type="ARBA" id="ARBA00022448"/>
    </source>
</evidence>
<feature type="transmembrane region" description="Helical" evidence="7">
    <location>
        <begin position="224"/>
        <end position="250"/>
    </location>
</feature>
<accession>A0AB73SXL2</accession>
<evidence type="ECO:0000256" key="4">
    <source>
        <dbReference type="ARBA" id="ARBA00022692"/>
    </source>
</evidence>
<keyword evidence="2 7" id="KW-0813">Transport</keyword>
<dbReference type="PANTHER" id="PTHR43163">
    <property type="entry name" value="DIPEPTIDE TRANSPORT SYSTEM PERMEASE PROTEIN DPPB-RELATED"/>
    <property type="match status" value="1"/>
</dbReference>
<dbReference type="PROSITE" id="PS50928">
    <property type="entry name" value="ABC_TM1"/>
    <property type="match status" value="1"/>
</dbReference>
<keyword evidence="6 7" id="KW-0472">Membrane</keyword>
<evidence type="ECO:0000313" key="10">
    <source>
        <dbReference type="Proteomes" id="UP000245412"/>
    </source>
</evidence>
<evidence type="ECO:0000256" key="5">
    <source>
        <dbReference type="ARBA" id="ARBA00022989"/>
    </source>
</evidence>
<comment type="subcellular location">
    <subcellularLocation>
        <location evidence="1 7">Cell membrane</location>
        <topology evidence="1 7">Multi-pass membrane protein</topology>
    </subcellularLocation>
</comment>
<dbReference type="Pfam" id="PF19300">
    <property type="entry name" value="BPD_transp_1_N"/>
    <property type="match status" value="1"/>
</dbReference>
<name>A0AB73SXL2_9FIRM</name>
<dbReference type="EMBL" id="QGGY01000023">
    <property type="protein sequence ID" value="PWJ72076.1"/>
    <property type="molecule type" value="Genomic_DNA"/>
</dbReference>
<keyword evidence="4 7" id="KW-0812">Transmembrane</keyword>
<dbReference type="SUPFAM" id="SSF161098">
    <property type="entry name" value="MetI-like"/>
    <property type="match status" value="1"/>
</dbReference>
<gene>
    <name evidence="9" type="ORF">C7383_12322</name>
</gene>
<sequence>MAKYVGKRVLLAIVTLFIICGITFFAMNAIPGGPFDGEKAVSPEVKAAMEKRYNLDKPVPEQFVIYMTNMLQGDFGISLKTGRDIKTTIFESFKVSAKLGGMAILVALALGLVFGSIAALTRNKLPDRLIIFFSTLFTSLPNFVLATLLLLAFCIKLKWVPVWDPNHPNYILPVIALSAYPMAYITRLTKTSMLDVMGQDYVRTARAKGVARLKVIFKHTLRNALIPVVTYVGPMTAYILTGSLVVEKIFTIGGLGSKFVESITNRDYTLIMGTTIFLAVLMVTMNLLTDIVYKAVDPRIKLD</sequence>
<evidence type="ECO:0000256" key="3">
    <source>
        <dbReference type="ARBA" id="ARBA00022475"/>
    </source>
</evidence>
<evidence type="ECO:0000256" key="7">
    <source>
        <dbReference type="RuleBase" id="RU363032"/>
    </source>
</evidence>
<evidence type="ECO:0000256" key="6">
    <source>
        <dbReference type="ARBA" id="ARBA00023136"/>
    </source>
</evidence>
<dbReference type="Gene3D" id="1.10.3720.10">
    <property type="entry name" value="MetI-like"/>
    <property type="match status" value="1"/>
</dbReference>
<comment type="similarity">
    <text evidence="7">Belongs to the binding-protein-dependent transport system permease family.</text>
</comment>
<feature type="transmembrane region" description="Helical" evidence="7">
    <location>
        <begin position="270"/>
        <end position="293"/>
    </location>
</feature>
<keyword evidence="3" id="KW-1003">Cell membrane</keyword>
<dbReference type="RefSeq" id="WP_109748776.1">
    <property type="nucleotide sequence ID" value="NZ_CABJAT010000005.1"/>
</dbReference>
<dbReference type="InterPro" id="IPR000515">
    <property type="entry name" value="MetI-like"/>
</dbReference>
<dbReference type="GO" id="GO:0055085">
    <property type="term" value="P:transmembrane transport"/>
    <property type="evidence" value="ECO:0007669"/>
    <property type="project" value="InterPro"/>
</dbReference>
<dbReference type="GO" id="GO:0005886">
    <property type="term" value="C:plasma membrane"/>
    <property type="evidence" value="ECO:0007669"/>
    <property type="project" value="UniProtKB-SubCell"/>
</dbReference>
<feature type="transmembrane region" description="Helical" evidence="7">
    <location>
        <begin position="129"/>
        <end position="150"/>
    </location>
</feature>
<protein>
    <submittedName>
        <fullName evidence="9">Oligopeptide transport system permease protein</fullName>
    </submittedName>
</protein>
<keyword evidence="10" id="KW-1185">Reference proteome</keyword>
<proteinExistence type="inferred from homology"/>
<comment type="caution">
    <text evidence="9">The sequence shown here is derived from an EMBL/GenBank/DDBJ whole genome shotgun (WGS) entry which is preliminary data.</text>
</comment>
<dbReference type="InterPro" id="IPR045621">
    <property type="entry name" value="BPD_transp_1_N"/>
</dbReference>
<feature type="domain" description="ABC transmembrane type-1" evidence="8">
    <location>
        <begin position="93"/>
        <end position="289"/>
    </location>
</feature>
<dbReference type="PANTHER" id="PTHR43163:SF6">
    <property type="entry name" value="DIPEPTIDE TRANSPORT SYSTEM PERMEASE PROTEIN DPPB-RELATED"/>
    <property type="match status" value="1"/>
</dbReference>
<dbReference type="AlphaFoldDB" id="A0AB73SXL2"/>
<keyword evidence="5 7" id="KW-1133">Transmembrane helix</keyword>